<sequence length="76" mass="8399">MNQTAAQIINGQLRNNIGQLQRLQNTGSPQNSNGQFQGALNIGRRPLRPQNLFNSTSIAVQNYADIVEGIEFTETQ</sequence>
<name>A0ACA9SPY6_9GLOM</name>
<comment type="caution">
    <text evidence="1">The sequence shown here is derived from an EMBL/GenBank/DDBJ whole genome shotgun (WGS) entry which is preliminary data.</text>
</comment>
<dbReference type="EMBL" id="CAJVQC010149311">
    <property type="protein sequence ID" value="CAG8846018.1"/>
    <property type="molecule type" value="Genomic_DNA"/>
</dbReference>
<organism evidence="1 2">
    <name type="scientific">Racocetra persica</name>
    <dbReference type="NCBI Taxonomy" id="160502"/>
    <lineage>
        <taxon>Eukaryota</taxon>
        <taxon>Fungi</taxon>
        <taxon>Fungi incertae sedis</taxon>
        <taxon>Mucoromycota</taxon>
        <taxon>Glomeromycotina</taxon>
        <taxon>Glomeromycetes</taxon>
        <taxon>Diversisporales</taxon>
        <taxon>Gigasporaceae</taxon>
        <taxon>Racocetra</taxon>
    </lineage>
</organism>
<evidence type="ECO:0000313" key="1">
    <source>
        <dbReference type="EMBL" id="CAG8846018.1"/>
    </source>
</evidence>
<keyword evidence="2" id="KW-1185">Reference proteome</keyword>
<evidence type="ECO:0000313" key="2">
    <source>
        <dbReference type="Proteomes" id="UP000789920"/>
    </source>
</evidence>
<protein>
    <submittedName>
        <fullName evidence="1">22000_t:CDS:1</fullName>
    </submittedName>
</protein>
<feature type="non-terminal residue" evidence="1">
    <location>
        <position position="76"/>
    </location>
</feature>
<dbReference type="Proteomes" id="UP000789920">
    <property type="component" value="Unassembled WGS sequence"/>
</dbReference>
<accession>A0ACA9SPY6</accession>
<reference evidence="1" key="1">
    <citation type="submission" date="2021-06" db="EMBL/GenBank/DDBJ databases">
        <authorList>
            <person name="Kallberg Y."/>
            <person name="Tangrot J."/>
            <person name="Rosling A."/>
        </authorList>
    </citation>
    <scope>NUCLEOTIDE SEQUENCE</scope>
    <source>
        <strain evidence="1">MA461A</strain>
    </source>
</reference>
<proteinExistence type="predicted"/>
<gene>
    <name evidence="1" type="ORF">RPERSI_LOCUS33930</name>
</gene>